<evidence type="ECO:0000313" key="2">
    <source>
        <dbReference type="EMBL" id="MQM17620.1"/>
    </source>
</evidence>
<accession>A0A843XEG5</accession>
<evidence type="ECO:0000313" key="3">
    <source>
        <dbReference type="Proteomes" id="UP000652761"/>
    </source>
</evidence>
<comment type="caution">
    <text evidence="2">The sequence shown here is derived from an EMBL/GenBank/DDBJ whole genome shotgun (WGS) entry which is preliminary data.</text>
</comment>
<feature type="compositionally biased region" description="Polar residues" evidence="1">
    <location>
        <begin position="53"/>
        <end position="63"/>
    </location>
</feature>
<reference evidence="2" key="1">
    <citation type="submission" date="2017-07" db="EMBL/GenBank/DDBJ databases">
        <title>Taro Niue Genome Assembly and Annotation.</title>
        <authorList>
            <person name="Atibalentja N."/>
            <person name="Keating K."/>
            <person name="Fields C.J."/>
        </authorList>
    </citation>
    <scope>NUCLEOTIDE SEQUENCE</scope>
    <source>
        <strain evidence="2">Niue_2</strain>
        <tissue evidence="2">Leaf</tissue>
    </source>
</reference>
<dbReference type="AlphaFoldDB" id="A0A843XEG5"/>
<dbReference type="EMBL" id="NMUH01007651">
    <property type="protein sequence ID" value="MQM17620.1"/>
    <property type="molecule type" value="Genomic_DNA"/>
</dbReference>
<proteinExistence type="predicted"/>
<feature type="region of interest" description="Disordered" evidence="1">
    <location>
        <begin position="53"/>
        <end position="89"/>
    </location>
</feature>
<dbReference type="Proteomes" id="UP000652761">
    <property type="component" value="Unassembled WGS sequence"/>
</dbReference>
<protein>
    <submittedName>
        <fullName evidence="2">Uncharacterized protein</fullName>
    </submittedName>
</protein>
<evidence type="ECO:0000256" key="1">
    <source>
        <dbReference type="SAM" id="MobiDB-lite"/>
    </source>
</evidence>
<gene>
    <name evidence="2" type="ORF">Taro_050594</name>
</gene>
<organism evidence="2 3">
    <name type="scientific">Colocasia esculenta</name>
    <name type="common">Wild taro</name>
    <name type="synonym">Arum esculentum</name>
    <dbReference type="NCBI Taxonomy" id="4460"/>
    <lineage>
        <taxon>Eukaryota</taxon>
        <taxon>Viridiplantae</taxon>
        <taxon>Streptophyta</taxon>
        <taxon>Embryophyta</taxon>
        <taxon>Tracheophyta</taxon>
        <taxon>Spermatophyta</taxon>
        <taxon>Magnoliopsida</taxon>
        <taxon>Liliopsida</taxon>
        <taxon>Araceae</taxon>
        <taxon>Aroideae</taxon>
        <taxon>Colocasieae</taxon>
        <taxon>Colocasia</taxon>
    </lineage>
</organism>
<sequence>MQASATTATLSSYDYIPISEQLPNSLSTQERSHEELLSSGRLEDRKKVYTNFSRTAENATDQGDATRDAPCETTDPEALVARLDSEHED</sequence>
<keyword evidence="3" id="KW-1185">Reference proteome</keyword>
<name>A0A843XEG5_COLES</name>